<keyword evidence="1" id="KW-0732">Signal</keyword>
<dbReference type="OrthoDB" id="3700951at2"/>
<proteinExistence type="predicted"/>
<sequence>MRIAKTAIAVGLATGVLLGGAAQAQAQDEVAAKSWFYRVTTWHDATVRSCPATACAVDQEFPLMAAGKTNTASCWLHGETVTDLGYTNDVWVKLERGDNVAKYVSAVYLVGDEYGNIPADSVCAP</sequence>
<accession>A0A2T0TGW8</accession>
<evidence type="ECO:0000313" key="2">
    <source>
        <dbReference type="EMBL" id="PRY44873.1"/>
    </source>
</evidence>
<reference evidence="2 3" key="1">
    <citation type="submission" date="2018-03" db="EMBL/GenBank/DDBJ databases">
        <title>Genomic Encyclopedia of Archaeal and Bacterial Type Strains, Phase II (KMG-II): from individual species to whole genera.</title>
        <authorList>
            <person name="Goeker M."/>
        </authorList>
    </citation>
    <scope>NUCLEOTIDE SEQUENCE [LARGE SCALE GENOMIC DNA]</scope>
    <source>
        <strain evidence="2 3">DSM 44720</strain>
    </source>
</reference>
<dbReference type="EMBL" id="PVTF01000002">
    <property type="protein sequence ID" value="PRY44873.1"/>
    <property type="molecule type" value="Genomic_DNA"/>
</dbReference>
<dbReference type="Proteomes" id="UP000239494">
    <property type="component" value="Unassembled WGS sequence"/>
</dbReference>
<name>A0A2T0TGW8_9PSEU</name>
<evidence type="ECO:0008006" key="4">
    <source>
        <dbReference type="Google" id="ProtNLM"/>
    </source>
</evidence>
<protein>
    <recommendedName>
        <fullName evidence="4">SH3 domain-containing protein</fullName>
    </recommendedName>
</protein>
<comment type="caution">
    <text evidence="2">The sequence shown here is derived from an EMBL/GenBank/DDBJ whole genome shotgun (WGS) entry which is preliminary data.</text>
</comment>
<evidence type="ECO:0000256" key="1">
    <source>
        <dbReference type="SAM" id="SignalP"/>
    </source>
</evidence>
<organism evidence="2 3">
    <name type="scientific">Umezawaea tangerina</name>
    <dbReference type="NCBI Taxonomy" id="84725"/>
    <lineage>
        <taxon>Bacteria</taxon>
        <taxon>Bacillati</taxon>
        <taxon>Actinomycetota</taxon>
        <taxon>Actinomycetes</taxon>
        <taxon>Pseudonocardiales</taxon>
        <taxon>Pseudonocardiaceae</taxon>
        <taxon>Umezawaea</taxon>
    </lineage>
</organism>
<keyword evidence="3" id="KW-1185">Reference proteome</keyword>
<feature type="chain" id="PRO_5015500553" description="SH3 domain-containing protein" evidence="1">
    <location>
        <begin position="27"/>
        <end position="125"/>
    </location>
</feature>
<evidence type="ECO:0000313" key="3">
    <source>
        <dbReference type="Proteomes" id="UP000239494"/>
    </source>
</evidence>
<dbReference type="AlphaFoldDB" id="A0A2T0TGW8"/>
<dbReference type="RefSeq" id="WP_106186452.1">
    <property type="nucleotide sequence ID" value="NZ_PVTF01000002.1"/>
</dbReference>
<feature type="signal peptide" evidence="1">
    <location>
        <begin position="1"/>
        <end position="26"/>
    </location>
</feature>
<gene>
    <name evidence="2" type="ORF">CLV43_102438</name>
</gene>